<name>A0AAD6F6D9_9TELE</name>
<keyword evidence="3" id="KW-1185">Reference proteome</keyword>
<dbReference type="AlphaFoldDB" id="A0AAD6F6D9"/>
<dbReference type="Proteomes" id="UP001219934">
    <property type="component" value="Unassembled WGS sequence"/>
</dbReference>
<dbReference type="EMBL" id="JAPTMU010000079">
    <property type="protein sequence ID" value="KAJ4922288.1"/>
    <property type="molecule type" value="Genomic_DNA"/>
</dbReference>
<proteinExistence type="predicted"/>
<comment type="caution">
    <text evidence="2">The sequence shown here is derived from an EMBL/GenBank/DDBJ whole genome shotgun (WGS) entry which is preliminary data.</text>
</comment>
<organism evidence="2 3">
    <name type="scientific">Pogonophryne albipinna</name>
    <dbReference type="NCBI Taxonomy" id="1090488"/>
    <lineage>
        <taxon>Eukaryota</taxon>
        <taxon>Metazoa</taxon>
        <taxon>Chordata</taxon>
        <taxon>Craniata</taxon>
        <taxon>Vertebrata</taxon>
        <taxon>Euteleostomi</taxon>
        <taxon>Actinopterygii</taxon>
        <taxon>Neopterygii</taxon>
        <taxon>Teleostei</taxon>
        <taxon>Neoteleostei</taxon>
        <taxon>Acanthomorphata</taxon>
        <taxon>Eupercaria</taxon>
        <taxon>Perciformes</taxon>
        <taxon>Notothenioidei</taxon>
        <taxon>Pogonophryne</taxon>
    </lineage>
</organism>
<sequence>MEDRRQQESTWRTEDSQSPHNPAGQKTARDNMEDRRQQESTWRTEDSKSQHGGQKTARVNMEDRRQQESTWRTDGTGGQSECKSTSSTLSTGAPPKPRAPLPVGRSRNTEGLGF</sequence>
<gene>
    <name evidence="2" type="ORF">JOQ06_021632</name>
</gene>
<protein>
    <submittedName>
        <fullName evidence="2">Uncharacterized protein</fullName>
    </submittedName>
</protein>
<evidence type="ECO:0000313" key="3">
    <source>
        <dbReference type="Proteomes" id="UP001219934"/>
    </source>
</evidence>
<feature type="compositionally biased region" description="Basic and acidic residues" evidence="1">
    <location>
        <begin position="27"/>
        <end position="49"/>
    </location>
</feature>
<accession>A0AAD6F6D9</accession>
<feature type="region of interest" description="Disordered" evidence="1">
    <location>
        <begin position="1"/>
        <end position="114"/>
    </location>
</feature>
<evidence type="ECO:0000313" key="2">
    <source>
        <dbReference type="EMBL" id="KAJ4922288.1"/>
    </source>
</evidence>
<feature type="compositionally biased region" description="Basic and acidic residues" evidence="1">
    <location>
        <begin position="1"/>
        <end position="17"/>
    </location>
</feature>
<feature type="compositionally biased region" description="Polar residues" evidence="1">
    <location>
        <begin position="68"/>
        <end position="91"/>
    </location>
</feature>
<evidence type="ECO:0000256" key="1">
    <source>
        <dbReference type="SAM" id="MobiDB-lite"/>
    </source>
</evidence>
<reference evidence="2" key="1">
    <citation type="submission" date="2022-11" db="EMBL/GenBank/DDBJ databases">
        <title>Chromosome-level genome of Pogonophryne albipinna.</title>
        <authorList>
            <person name="Jo E."/>
        </authorList>
    </citation>
    <scope>NUCLEOTIDE SEQUENCE</scope>
    <source>
        <strain evidence="2">SGF0006</strain>
        <tissue evidence="2">Muscle</tissue>
    </source>
</reference>